<gene>
    <name evidence="5" type="ORF">GN138_08695</name>
</gene>
<dbReference type="SUPFAM" id="SSF49899">
    <property type="entry name" value="Concanavalin A-like lectins/glucanases"/>
    <property type="match status" value="1"/>
</dbReference>
<dbReference type="EMBL" id="WOWS01000003">
    <property type="protein sequence ID" value="MUU78520.1"/>
    <property type="molecule type" value="Genomic_DNA"/>
</dbReference>
<dbReference type="GO" id="GO:0005509">
    <property type="term" value="F:calcium ion binding"/>
    <property type="evidence" value="ECO:0007669"/>
    <property type="project" value="InterPro"/>
</dbReference>
<comment type="caution">
    <text evidence="5">The sequence shown here is derived from an EMBL/GenBank/DDBJ whole genome shotgun (WGS) entry which is preliminary data.</text>
</comment>
<evidence type="ECO:0000256" key="1">
    <source>
        <dbReference type="ARBA" id="ARBA00022729"/>
    </source>
</evidence>
<dbReference type="NCBIfam" id="TIGR04183">
    <property type="entry name" value="Por_Secre_tail"/>
    <property type="match status" value="1"/>
</dbReference>
<dbReference type="RefSeq" id="WP_157363417.1">
    <property type="nucleotide sequence ID" value="NZ_WOWS01000003.1"/>
</dbReference>
<protein>
    <submittedName>
        <fullName evidence="5">Choice-of-anchor D domain-containing protein</fullName>
    </submittedName>
</protein>
<name>A0A6L6U855_9FLAO</name>
<accession>A0A6L6U855</accession>
<dbReference type="Pfam" id="PF18962">
    <property type="entry name" value="Por_Secre_tail"/>
    <property type="match status" value="1"/>
</dbReference>
<proteinExistence type="predicted"/>
<dbReference type="Pfam" id="PF13385">
    <property type="entry name" value="Laminin_G_3"/>
    <property type="match status" value="1"/>
</dbReference>
<dbReference type="NCBIfam" id="NF012200">
    <property type="entry name" value="choice_anch_D"/>
    <property type="match status" value="1"/>
</dbReference>
<dbReference type="InterPro" id="IPR026444">
    <property type="entry name" value="Secre_tail"/>
</dbReference>
<dbReference type="InterPro" id="IPR006558">
    <property type="entry name" value="LamG-like"/>
</dbReference>
<dbReference type="SMART" id="SM00560">
    <property type="entry name" value="LamGL"/>
    <property type="match status" value="1"/>
</dbReference>
<dbReference type="InterPro" id="IPR013783">
    <property type="entry name" value="Ig-like_fold"/>
</dbReference>
<dbReference type="Proteomes" id="UP000478208">
    <property type="component" value="Unassembled WGS sequence"/>
</dbReference>
<evidence type="ECO:0000256" key="2">
    <source>
        <dbReference type="ARBA" id="ARBA00023157"/>
    </source>
</evidence>
<reference evidence="5 6" key="1">
    <citation type="submission" date="2019-12" db="EMBL/GenBank/DDBJ databases">
        <authorList>
            <person name="Li J."/>
        </authorList>
    </citation>
    <scope>NUCLEOTIDE SEQUENCE [LARGE SCALE GENOMIC DNA]</scope>
    <source>
        <strain evidence="5 6">HL2-2</strain>
    </source>
</reference>
<feature type="compositionally biased region" description="Acidic residues" evidence="3">
    <location>
        <begin position="874"/>
        <end position="884"/>
    </location>
</feature>
<dbReference type="GO" id="GO:0004553">
    <property type="term" value="F:hydrolase activity, hydrolyzing O-glycosyl compounds"/>
    <property type="evidence" value="ECO:0007669"/>
    <property type="project" value="UniProtKB-ARBA"/>
</dbReference>
<evidence type="ECO:0000313" key="5">
    <source>
        <dbReference type="EMBL" id="MUU78520.1"/>
    </source>
</evidence>
<feature type="region of interest" description="Disordered" evidence="3">
    <location>
        <begin position="861"/>
        <end position="898"/>
    </location>
</feature>
<dbReference type="Pfam" id="PF20009">
    <property type="entry name" value="GEVED"/>
    <property type="match status" value="2"/>
</dbReference>
<dbReference type="Gene3D" id="2.60.40.10">
    <property type="entry name" value="Immunoglobulins"/>
    <property type="match status" value="1"/>
</dbReference>
<dbReference type="InterPro" id="IPR045474">
    <property type="entry name" value="GEVED"/>
</dbReference>
<dbReference type="Gene3D" id="2.60.120.200">
    <property type="match status" value="1"/>
</dbReference>
<organism evidence="5 6">
    <name type="scientific">Winogradskyella endarachnes</name>
    <dbReference type="NCBI Taxonomy" id="2681965"/>
    <lineage>
        <taxon>Bacteria</taxon>
        <taxon>Pseudomonadati</taxon>
        <taxon>Bacteroidota</taxon>
        <taxon>Flavobacteriia</taxon>
        <taxon>Flavobacteriales</taxon>
        <taxon>Flavobacteriaceae</taxon>
        <taxon>Winogradskyella</taxon>
    </lineage>
</organism>
<evidence type="ECO:0000313" key="6">
    <source>
        <dbReference type="Proteomes" id="UP000478208"/>
    </source>
</evidence>
<evidence type="ECO:0000256" key="3">
    <source>
        <dbReference type="SAM" id="MobiDB-lite"/>
    </source>
</evidence>
<dbReference type="Gene3D" id="4.10.1080.10">
    <property type="entry name" value="TSP type-3 repeat"/>
    <property type="match status" value="1"/>
</dbReference>
<dbReference type="InterPro" id="IPR028974">
    <property type="entry name" value="TSP_type-3_rpt"/>
</dbReference>
<keyword evidence="1" id="KW-0732">Signal</keyword>
<sequence length="1832" mass="201350">MKTYTLSVNRNNFLLFLSLLVYSSLLFGQYCTPTNINNYNIYYISEVSLGTMNNASSGTTGGYGYYSSASNINVNAGETLTGTVKVVLNGWNTNIHTLAVWANFNVNDDEDFEDVGEEYIITFQDSNNTGGTKVVEVPVSIAIPSNAQTGLSRIRIGLRDGTEAGYSSCNYNYKSGEIEDYNLNISSGTSGGTSPGLIVPEYCDPANIGSYNVMYISNINIGAINNASTGTTGGYTDYSTSVPAEDVAIGETLTGTVSVTLNGWNTNTNTVAVWVNLNENTDDDFEDAGEQFLFTFQDSNNVGGTKVVDVPISIFVPNGTDQALSILRVGVRGGSDTSFNSCDFGYTNGEVEDYLINLGSSTPEQDIALYGNSQSIAYGSTTTTEANFTNFGVKDISSGVYSQIFEITNDGILDLTLTAPFVSLSGDSEFSIISFPDVSNLVLSPGETTTFTIGFDPSTEDSFSATLSVYSDDPDESVFSFLIEGDGAQLYADTDGDGIADIYDLDDDNDGLSDSYEASLCISRSVANQTYVYFLNETFGTGTSRTEINGQYVGATTDYCFENGTGSNCPDPSNYHNPSVNDGDYTVSYTIHNNNGNTNDDLAIWAESDWSTGADHTPGDTNGRMAVFNANEDPSVFYSQEIIGATPNVDIEFGFYVVNLDKTERINPIIRITVYDNSGNVIASELSNEVPHSDGNLEGDWHLIALSAFQTSETDFTIELRNENIGGLGNDLAIDDIYVRQLLCDLDGDGVADVLDLDNDNDGIPNVVELGLIDDNFDATVFGDSTNPWVDINGNGMHDAYENVTPLDTDGDGVPDFIDLDSDNDGIFDSLENDGFGDIDITGDGLGDGSDYQDTIENILNDDQDGDGILSLIDDNDDDSDTETSSDHGTFSYSLPVDSDGDGLPDYLDIDSNDASNDITNGSDIDSVLIFSDYDSNNDGIVDGSNDLDGDGLLDTFDTDNNLFGSPRDFDDSFSLYFDGRNDYIEESTNIIHGLNKVTQMAWVKLDSDFNIAGALIGQTHYWLYIDNSRRLRVEINGTTINVGSSNKINLNEWAHVTAVYDGQALDNNLSLYINGELVLSSDSVTGPILTDVNNEAYRIGRKPYNSGNQVYFKGEIDEVRVFNTNLTEEEIQRIVYQELDETENFNQGKIIPKDISSNNIGSNLIRYYKMDVFKDDVTDDKVTSSIDLSAGARLYNIKHIYPQTAPLPYVSSQDGNWSNQSTWLHGDVWDIEDVDSNKDWSIVQINSNVETTDSHTNLGLLINSNNELKVVNDNFIENNWYLELNGALDLTSDSQLVQTEFSDLVTSINGRILRRQEGTANKYWYNYWASPIGEMGQTALIDNNTSANNIANSTYSLNMLKFDETNNVEFTHQYDEQDKVSRYWLHTYKNGLNYYDYESINENTILQPGVGYTQKGTGTSSNSQQYLFEGKPNNGTILVNVTDVGGNGSVPTVSKTDYLLGNPYPSAIDIHEFIDDNVGIIDGTLNLWQQWSGDSHILNEYNGGYAQVNKTGSVRAYQFVGLEGDNNGSQDGTKIPTRYLSVGQGFMAEIVSTGNVTFKNSQRLFIKEVDADGTYDNGSVFFRGTVADEEEVNSKSYISEENLMQKIRLEFNSVDGPSTKRELLLGFSEATSDQYDYGYEAKNVAENEDDLSLILANELMTIQAYAPINEDKVIPLSLKTSGTYNYTLEATEIEDISEDQEIYVKDNLTGEYFDLRNGLPFQFSSEHGDFDDRLEIVFKNSSETLSQSDEIISSLDFYYAIGRNKIVVLNPYNIDITGIEVFNTLGQSVYSFQEYLDGSYKEYDIPKTSAGIYLVKLTSTNGELTKKIIIK</sequence>
<feature type="domain" description="LamG-like jellyroll fold" evidence="4">
    <location>
        <begin position="972"/>
        <end position="1130"/>
    </location>
</feature>
<keyword evidence="6" id="KW-1185">Reference proteome</keyword>
<keyword evidence="2" id="KW-1015">Disulfide bond</keyword>
<evidence type="ECO:0000259" key="4">
    <source>
        <dbReference type="SMART" id="SM00560"/>
    </source>
</evidence>
<dbReference type="SUPFAM" id="SSF103647">
    <property type="entry name" value="TSP type-3 repeat"/>
    <property type="match status" value="1"/>
</dbReference>
<dbReference type="InterPro" id="IPR013320">
    <property type="entry name" value="ConA-like_dom_sf"/>
</dbReference>
<dbReference type="GO" id="GO:0005975">
    <property type="term" value="P:carbohydrate metabolic process"/>
    <property type="evidence" value="ECO:0007669"/>
    <property type="project" value="UniProtKB-ARBA"/>
</dbReference>